<dbReference type="InterPro" id="IPR016164">
    <property type="entry name" value="FAD-linked_Oxase-like_C"/>
</dbReference>
<dbReference type="InterPro" id="IPR006311">
    <property type="entry name" value="TAT_signal"/>
</dbReference>
<dbReference type="PANTHER" id="PTHR11748:SF114">
    <property type="entry name" value="ARYL-ALCOHOL OXIDASE VANILLYL-ALCOHOL OXIDASE (AFU_ORTHOLOGUE AFUA_3G09500)-RELATED"/>
    <property type="match status" value="1"/>
</dbReference>
<dbReference type="Gene3D" id="3.30.465.10">
    <property type="match status" value="1"/>
</dbReference>
<dbReference type="SUPFAM" id="SSF55103">
    <property type="entry name" value="FAD-linked oxidases, C-terminal domain"/>
    <property type="match status" value="1"/>
</dbReference>
<dbReference type="InterPro" id="IPR016166">
    <property type="entry name" value="FAD-bd_PCMH"/>
</dbReference>
<dbReference type="PROSITE" id="PS51387">
    <property type="entry name" value="FAD_PCMH"/>
    <property type="match status" value="1"/>
</dbReference>
<evidence type="ECO:0000256" key="4">
    <source>
        <dbReference type="ARBA" id="ARBA00023002"/>
    </source>
</evidence>
<sequence>MTDIDRRNVLKAMAATAAAVGVPGIAGAAMSSQNATALPKGMSRANFTRAVAELRAIVGDEWVFADPESVLPYKKIMVPDTAHVHVPSGAVAPASTEEVQRIVQVANRYKLPLWVVSTGKNLGYGAATPATTGQMVLDLKRMNRILEVDTEMCTALVEPGVTYQQLADYIAEHKLPLWLDVPAPGPICGPVGNALDRGGGYTPYGDHFMTQCGMEVVLPDGQVLRTGQGSVKNTDAWQSYKWGYGPYVDGLFSQSNLGIVTKMGLWLMPAPPVYKPFVACYDKLEDIEHAVNVTRDLQLHGVVVNGVLCLSGAYQLAFFNRRNQYWDKPEQIPDEVFLKAANDVGIGMWNTYFALYGTEESIALAEPMIRKAYEATGARVFAGKEMDENPYFHHNATLMRGGLNLDEFGIIRWRGNGGGLAWFIPVGAARGSRAVEQTRLAKKILAKYSFDYTSGWGVGGRSLHHVIALLYDKSNPEEELRAEACFRELVEEFGKRGLAPYRVGSHAMDLVAEQYGKVNLELNRRIKRAIDPNGIIAPGKSGII</sequence>
<accession>A0A4S4AMH5</accession>
<proteinExistence type="predicted"/>
<comment type="cofactor">
    <cofactor evidence="1">
        <name>FAD</name>
        <dbReference type="ChEBI" id="CHEBI:57692"/>
    </cofactor>
</comment>
<organism evidence="7 8">
    <name type="scientific">Pseudothauera rhizosphaerae</name>
    <dbReference type="NCBI Taxonomy" id="2565932"/>
    <lineage>
        <taxon>Bacteria</taxon>
        <taxon>Pseudomonadati</taxon>
        <taxon>Pseudomonadota</taxon>
        <taxon>Betaproteobacteria</taxon>
        <taxon>Rhodocyclales</taxon>
        <taxon>Zoogloeaceae</taxon>
        <taxon>Pseudothauera</taxon>
    </lineage>
</organism>
<dbReference type="Pfam" id="PF02913">
    <property type="entry name" value="FAD-oxidase_C"/>
    <property type="match status" value="1"/>
</dbReference>
<dbReference type="GO" id="GO:0071949">
    <property type="term" value="F:FAD binding"/>
    <property type="evidence" value="ECO:0007669"/>
    <property type="project" value="InterPro"/>
</dbReference>
<keyword evidence="4" id="KW-0560">Oxidoreductase</keyword>
<dbReference type="SUPFAM" id="SSF56176">
    <property type="entry name" value="FAD-binding/transporter-associated domain-like"/>
    <property type="match status" value="1"/>
</dbReference>
<dbReference type="GO" id="GO:1903457">
    <property type="term" value="P:lactate catabolic process"/>
    <property type="evidence" value="ECO:0007669"/>
    <property type="project" value="TreeGrafter"/>
</dbReference>
<evidence type="ECO:0000259" key="6">
    <source>
        <dbReference type="PROSITE" id="PS51387"/>
    </source>
</evidence>
<evidence type="ECO:0000256" key="1">
    <source>
        <dbReference type="ARBA" id="ARBA00001974"/>
    </source>
</evidence>
<dbReference type="Gene3D" id="1.10.45.10">
    <property type="entry name" value="Vanillyl-alcohol Oxidase, Chain A, domain 4"/>
    <property type="match status" value="1"/>
</dbReference>
<dbReference type="InterPro" id="IPR016170">
    <property type="entry name" value="Cytok_DH_C_sf"/>
</dbReference>
<name>A0A4S4AMH5_9RHOO</name>
<keyword evidence="3" id="KW-0274">FAD</keyword>
<dbReference type="InterPro" id="IPR016171">
    <property type="entry name" value="Vanillyl_alc_oxidase_C-sub2"/>
</dbReference>
<dbReference type="InterPro" id="IPR004113">
    <property type="entry name" value="FAD-bd_oxidored_4_C"/>
</dbReference>
<protein>
    <submittedName>
        <fullName evidence="7">FAD-binding oxidoreductase</fullName>
    </submittedName>
</protein>
<dbReference type="GO" id="GO:0008720">
    <property type="term" value="F:D-lactate dehydrogenase (NAD+) activity"/>
    <property type="evidence" value="ECO:0007669"/>
    <property type="project" value="TreeGrafter"/>
</dbReference>
<dbReference type="Gene3D" id="3.40.462.10">
    <property type="entry name" value="FAD-linked oxidases, C-terminal domain"/>
    <property type="match status" value="1"/>
</dbReference>
<keyword evidence="8" id="KW-1185">Reference proteome</keyword>
<feature type="chain" id="PRO_5020831156" evidence="5">
    <location>
        <begin position="29"/>
        <end position="544"/>
    </location>
</feature>
<dbReference type="GO" id="GO:0004458">
    <property type="term" value="F:D-lactate dehydrogenase (cytochrome) activity"/>
    <property type="evidence" value="ECO:0007669"/>
    <property type="project" value="TreeGrafter"/>
</dbReference>
<dbReference type="PROSITE" id="PS51318">
    <property type="entry name" value="TAT"/>
    <property type="match status" value="1"/>
</dbReference>
<evidence type="ECO:0000313" key="7">
    <source>
        <dbReference type="EMBL" id="THF60358.1"/>
    </source>
</evidence>
<evidence type="ECO:0000256" key="2">
    <source>
        <dbReference type="ARBA" id="ARBA00022630"/>
    </source>
</evidence>
<dbReference type="InterPro" id="IPR016169">
    <property type="entry name" value="FAD-bd_PCMH_sub2"/>
</dbReference>
<reference evidence="7 8" key="1">
    <citation type="submission" date="2019-04" db="EMBL/GenBank/DDBJ databases">
        <title>Azoarcus rhizosphaerae sp. nov. isolated from rhizosphere of Ficus religiosa.</title>
        <authorList>
            <person name="Lin S.-Y."/>
            <person name="Hameed A."/>
            <person name="Hsu Y.-H."/>
            <person name="Young C.-C."/>
        </authorList>
    </citation>
    <scope>NUCLEOTIDE SEQUENCE [LARGE SCALE GENOMIC DNA]</scope>
    <source>
        <strain evidence="7 8">CC-YHH848</strain>
    </source>
</reference>
<evidence type="ECO:0000256" key="5">
    <source>
        <dbReference type="SAM" id="SignalP"/>
    </source>
</evidence>
<dbReference type="InterPro" id="IPR006094">
    <property type="entry name" value="Oxid_FAD_bind_N"/>
</dbReference>
<feature type="domain" description="FAD-binding PCMH-type" evidence="6">
    <location>
        <begin position="83"/>
        <end position="270"/>
    </location>
</feature>
<comment type="caution">
    <text evidence="7">The sequence shown here is derived from an EMBL/GenBank/DDBJ whole genome shotgun (WGS) entry which is preliminary data.</text>
</comment>
<evidence type="ECO:0000313" key="8">
    <source>
        <dbReference type="Proteomes" id="UP000307956"/>
    </source>
</evidence>
<dbReference type="InterPro" id="IPR036318">
    <property type="entry name" value="FAD-bd_PCMH-like_sf"/>
</dbReference>
<dbReference type="PANTHER" id="PTHR11748">
    <property type="entry name" value="D-LACTATE DEHYDROGENASE"/>
    <property type="match status" value="1"/>
</dbReference>
<dbReference type="OrthoDB" id="9811557at2"/>
<dbReference type="AlphaFoldDB" id="A0A4S4AMH5"/>
<evidence type="ECO:0000256" key="3">
    <source>
        <dbReference type="ARBA" id="ARBA00022827"/>
    </source>
</evidence>
<dbReference type="Gene3D" id="3.30.43.10">
    <property type="entry name" value="Uridine Diphospho-n-acetylenolpyruvylglucosamine Reductase, domain 2"/>
    <property type="match status" value="1"/>
</dbReference>
<dbReference type="EMBL" id="SSOD01000011">
    <property type="protein sequence ID" value="THF60358.1"/>
    <property type="molecule type" value="Genomic_DNA"/>
</dbReference>
<dbReference type="Proteomes" id="UP000307956">
    <property type="component" value="Unassembled WGS sequence"/>
</dbReference>
<dbReference type="Pfam" id="PF01565">
    <property type="entry name" value="FAD_binding_4"/>
    <property type="match status" value="1"/>
</dbReference>
<dbReference type="InterPro" id="IPR016167">
    <property type="entry name" value="FAD-bd_PCMH_sub1"/>
</dbReference>
<keyword evidence="2" id="KW-0285">Flavoprotein</keyword>
<gene>
    <name evidence="7" type="ORF">E6O51_14235</name>
</gene>
<feature type="signal peptide" evidence="5">
    <location>
        <begin position="1"/>
        <end position="28"/>
    </location>
</feature>
<keyword evidence="5" id="KW-0732">Signal</keyword>
<dbReference type="RefSeq" id="WP_136385659.1">
    <property type="nucleotide sequence ID" value="NZ_SSOD01000011.1"/>
</dbReference>